<evidence type="ECO:0000256" key="8">
    <source>
        <dbReference type="ARBA" id="ARBA00023136"/>
    </source>
</evidence>
<dbReference type="PROSITE" id="PS00211">
    <property type="entry name" value="ABC_TRANSPORTER_1"/>
    <property type="match status" value="1"/>
</dbReference>
<feature type="transmembrane region" description="Helical" evidence="9">
    <location>
        <begin position="74"/>
        <end position="100"/>
    </location>
</feature>
<feature type="domain" description="ABC transmembrane type-1" evidence="11">
    <location>
        <begin position="31"/>
        <end position="325"/>
    </location>
</feature>
<feature type="transmembrane region" description="Helical" evidence="9">
    <location>
        <begin position="144"/>
        <end position="169"/>
    </location>
</feature>
<dbReference type="GO" id="GO:0016887">
    <property type="term" value="F:ATP hydrolysis activity"/>
    <property type="evidence" value="ECO:0007669"/>
    <property type="project" value="InterPro"/>
</dbReference>
<evidence type="ECO:0000256" key="4">
    <source>
        <dbReference type="ARBA" id="ARBA00022692"/>
    </source>
</evidence>
<dbReference type="PANTHER" id="PTHR43394">
    <property type="entry name" value="ATP-DEPENDENT PERMEASE MDL1, MITOCHONDRIAL"/>
    <property type="match status" value="1"/>
</dbReference>
<protein>
    <submittedName>
        <fullName evidence="12">ABC transporter ATP-binding protein</fullName>
    </submittedName>
</protein>
<evidence type="ECO:0000313" key="12">
    <source>
        <dbReference type="EMBL" id="QJG66751.1"/>
    </source>
</evidence>
<dbReference type="InterPro" id="IPR017871">
    <property type="entry name" value="ABC_transporter-like_CS"/>
</dbReference>
<keyword evidence="8 9" id="KW-0472">Membrane</keyword>
<dbReference type="PANTHER" id="PTHR43394:SF1">
    <property type="entry name" value="ATP-BINDING CASSETTE SUB-FAMILY B MEMBER 10, MITOCHONDRIAL"/>
    <property type="match status" value="1"/>
</dbReference>
<dbReference type="InterPro" id="IPR011527">
    <property type="entry name" value="ABC1_TM_dom"/>
</dbReference>
<comment type="subcellular location">
    <subcellularLocation>
        <location evidence="1">Cell membrane</location>
        <topology evidence="1">Multi-pass membrane protein</topology>
    </subcellularLocation>
</comment>
<dbReference type="InterPro" id="IPR027417">
    <property type="entry name" value="P-loop_NTPase"/>
</dbReference>
<dbReference type="Gene3D" id="3.40.50.300">
    <property type="entry name" value="P-loop containing nucleotide triphosphate hydrolases"/>
    <property type="match status" value="1"/>
</dbReference>
<feature type="transmembrane region" description="Helical" evidence="9">
    <location>
        <begin position="28"/>
        <end position="54"/>
    </location>
</feature>
<dbReference type="RefSeq" id="WP_169604802.1">
    <property type="nucleotide sequence ID" value="NZ_CP051481.1"/>
</dbReference>
<dbReference type="SUPFAM" id="SSF90123">
    <property type="entry name" value="ABC transporter transmembrane region"/>
    <property type="match status" value="1"/>
</dbReference>
<feature type="domain" description="ABC transporter" evidence="10">
    <location>
        <begin position="358"/>
        <end position="594"/>
    </location>
</feature>
<keyword evidence="6 12" id="KW-0067">ATP-binding</keyword>
<keyword evidence="13" id="KW-1185">Reference proteome</keyword>
<dbReference type="InterPro" id="IPR039421">
    <property type="entry name" value="Type_1_exporter"/>
</dbReference>
<sequence length="600" mass="67844">MNKKSSKNIFHFWKELRYLLKLYDVNRWIVLLIFLISTIASATSIAANIIFAYIIDNFLSEKALMKPFDNTNFIWVLIYLIGCYVFGECSLMITHWFTVVTSQKVAHKIRMKAYKAIMSMPVSFFEKQQRGALMSTLTNDVDNVANGLLVLIGQSMVTFNYTFLCLGFIAYFSPYLFLVTIATLPLFVIIIGIFVKLSMPYYKTKQNQLAKMNSYTEEVINGQHVLNSFNKNKETIENFRKHNKNLFKPTLKANIISGISYPIGYSLSNVMILIVISVGIILSINGTTGGNGMVSVGSLIAVYTYIRLFTNKLMESLNVFQSTQQGVSSSSRLKELIELKPEYENENLIKITSTHGDVEFQNVSFSYTNDLKNLQLKNVSFKAKKGDTIAIVGATGAGKTTIVNLLSKFYLPTQGKILLDGIDIDSINSNNLRTHISTVLQDVFLFNDSIMENIRYGNLDATDEEVIEACRLSHAHDFILKLENGYQTQILEENNILSQGEKQLISISRAILANKNILILDEATSNVDIQTEKEIQKSIINLTKEKTSFIIAHRLSTIINATKILVVKQGEIIEQGNHEELIQLNGEYKQMYESGYENNE</sequence>
<keyword evidence="4 9" id="KW-0812">Transmembrane</keyword>
<organism evidence="12 13">
    <name type="scientific">Mycoplasma phocoenae</name>
    <dbReference type="NCBI Taxonomy" id="754517"/>
    <lineage>
        <taxon>Bacteria</taxon>
        <taxon>Bacillati</taxon>
        <taxon>Mycoplasmatota</taxon>
        <taxon>Mollicutes</taxon>
        <taxon>Mycoplasmataceae</taxon>
        <taxon>Mycoplasma</taxon>
    </lineage>
</organism>
<dbReference type="InterPro" id="IPR036640">
    <property type="entry name" value="ABC1_TM_sf"/>
</dbReference>
<reference evidence="12 13" key="1">
    <citation type="submission" date="2020-04" db="EMBL/GenBank/DDBJ databases">
        <title>Novel Mycoplasma species detected in Phocoena phocoena (harbor porpoise) from the USA.</title>
        <authorList>
            <person name="Volokhov D.V."/>
        </authorList>
    </citation>
    <scope>NUCLEOTIDE SEQUENCE [LARGE SCALE GENOMIC DNA]</scope>
    <source>
        <strain evidence="12 13">Phocoena C-264-GEN</strain>
    </source>
</reference>
<evidence type="ECO:0000313" key="13">
    <source>
        <dbReference type="Proteomes" id="UP000501060"/>
    </source>
</evidence>
<dbReference type="Gene3D" id="1.20.1560.10">
    <property type="entry name" value="ABC transporter type 1, transmembrane domain"/>
    <property type="match status" value="1"/>
</dbReference>
<dbReference type="AlphaFoldDB" id="A0A858U408"/>
<dbReference type="GO" id="GO:0005886">
    <property type="term" value="C:plasma membrane"/>
    <property type="evidence" value="ECO:0007669"/>
    <property type="project" value="UniProtKB-SubCell"/>
</dbReference>
<dbReference type="Proteomes" id="UP000501060">
    <property type="component" value="Chromosome"/>
</dbReference>
<dbReference type="GO" id="GO:0005524">
    <property type="term" value="F:ATP binding"/>
    <property type="evidence" value="ECO:0007669"/>
    <property type="project" value="UniProtKB-KW"/>
</dbReference>
<dbReference type="Pfam" id="PF00005">
    <property type="entry name" value="ABC_tran"/>
    <property type="match status" value="1"/>
</dbReference>
<dbReference type="GO" id="GO:0015421">
    <property type="term" value="F:ABC-type oligopeptide transporter activity"/>
    <property type="evidence" value="ECO:0007669"/>
    <property type="project" value="TreeGrafter"/>
</dbReference>
<keyword evidence="5" id="KW-0547">Nucleotide-binding</keyword>
<dbReference type="CDD" id="cd18547">
    <property type="entry name" value="ABC_6TM_Tm288_like"/>
    <property type="match status" value="1"/>
</dbReference>
<dbReference type="InterPro" id="IPR003439">
    <property type="entry name" value="ABC_transporter-like_ATP-bd"/>
</dbReference>
<dbReference type="EMBL" id="CP051481">
    <property type="protein sequence ID" value="QJG66751.1"/>
    <property type="molecule type" value="Genomic_DNA"/>
</dbReference>
<evidence type="ECO:0000259" key="10">
    <source>
        <dbReference type="PROSITE" id="PS50893"/>
    </source>
</evidence>
<name>A0A858U408_9MOLU</name>
<dbReference type="Pfam" id="PF00664">
    <property type="entry name" value="ABC_membrane"/>
    <property type="match status" value="1"/>
</dbReference>
<evidence type="ECO:0000256" key="2">
    <source>
        <dbReference type="ARBA" id="ARBA00005417"/>
    </source>
</evidence>
<evidence type="ECO:0000256" key="1">
    <source>
        <dbReference type="ARBA" id="ARBA00004651"/>
    </source>
</evidence>
<dbReference type="PROSITE" id="PS50893">
    <property type="entry name" value="ABC_TRANSPORTER_2"/>
    <property type="match status" value="1"/>
</dbReference>
<dbReference type="SUPFAM" id="SSF52540">
    <property type="entry name" value="P-loop containing nucleoside triphosphate hydrolases"/>
    <property type="match status" value="1"/>
</dbReference>
<keyword evidence="7 9" id="KW-1133">Transmembrane helix</keyword>
<accession>A0A858U408</accession>
<feature type="transmembrane region" description="Helical" evidence="9">
    <location>
        <begin position="175"/>
        <end position="195"/>
    </location>
</feature>
<evidence type="ECO:0000256" key="7">
    <source>
        <dbReference type="ARBA" id="ARBA00022989"/>
    </source>
</evidence>
<comment type="similarity">
    <text evidence="2">Belongs to the ABC transporter superfamily.</text>
</comment>
<keyword evidence="3" id="KW-0813">Transport</keyword>
<evidence type="ECO:0000256" key="5">
    <source>
        <dbReference type="ARBA" id="ARBA00022741"/>
    </source>
</evidence>
<evidence type="ECO:0000259" key="11">
    <source>
        <dbReference type="PROSITE" id="PS50929"/>
    </source>
</evidence>
<feature type="transmembrane region" description="Helical" evidence="9">
    <location>
        <begin position="263"/>
        <end position="284"/>
    </location>
</feature>
<proteinExistence type="inferred from homology"/>
<dbReference type="CDD" id="cd03254">
    <property type="entry name" value="ABCC_Glucan_exporter_like"/>
    <property type="match status" value="1"/>
</dbReference>
<dbReference type="SMART" id="SM00382">
    <property type="entry name" value="AAA"/>
    <property type="match status" value="1"/>
</dbReference>
<dbReference type="PROSITE" id="PS50929">
    <property type="entry name" value="ABC_TM1F"/>
    <property type="match status" value="1"/>
</dbReference>
<dbReference type="InterPro" id="IPR003593">
    <property type="entry name" value="AAA+_ATPase"/>
</dbReference>
<gene>
    <name evidence="12" type="ORF">HGG69_00170</name>
</gene>
<evidence type="ECO:0000256" key="9">
    <source>
        <dbReference type="SAM" id="Phobius"/>
    </source>
</evidence>
<dbReference type="KEGG" id="mphe:HGG69_00170"/>
<evidence type="ECO:0000256" key="6">
    <source>
        <dbReference type="ARBA" id="ARBA00022840"/>
    </source>
</evidence>
<dbReference type="FunFam" id="3.40.50.300:FF:000287">
    <property type="entry name" value="Multidrug ABC transporter ATP-binding protein"/>
    <property type="match status" value="1"/>
</dbReference>
<evidence type="ECO:0000256" key="3">
    <source>
        <dbReference type="ARBA" id="ARBA00022448"/>
    </source>
</evidence>